<reference evidence="2" key="1">
    <citation type="journal article" date="2020" name="Stud. Mycol.">
        <title>101 Dothideomycetes genomes: a test case for predicting lifestyles and emergence of pathogens.</title>
        <authorList>
            <person name="Haridas S."/>
            <person name="Albert R."/>
            <person name="Binder M."/>
            <person name="Bloem J."/>
            <person name="Labutti K."/>
            <person name="Salamov A."/>
            <person name="Andreopoulos B."/>
            <person name="Baker S."/>
            <person name="Barry K."/>
            <person name="Bills G."/>
            <person name="Bluhm B."/>
            <person name="Cannon C."/>
            <person name="Castanera R."/>
            <person name="Culley D."/>
            <person name="Daum C."/>
            <person name="Ezra D."/>
            <person name="Gonzalez J."/>
            <person name="Henrissat B."/>
            <person name="Kuo A."/>
            <person name="Liang C."/>
            <person name="Lipzen A."/>
            <person name="Lutzoni F."/>
            <person name="Magnuson J."/>
            <person name="Mondo S."/>
            <person name="Nolan M."/>
            <person name="Ohm R."/>
            <person name="Pangilinan J."/>
            <person name="Park H.-J."/>
            <person name="Ramirez L."/>
            <person name="Alfaro M."/>
            <person name="Sun H."/>
            <person name="Tritt A."/>
            <person name="Yoshinaga Y."/>
            <person name="Zwiers L.-H."/>
            <person name="Turgeon B."/>
            <person name="Goodwin S."/>
            <person name="Spatafora J."/>
            <person name="Crous P."/>
            <person name="Grigoriev I."/>
        </authorList>
    </citation>
    <scope>NUCLEOTIDE SEQUENCE</scope>
    <source>
        <strain evidence="2">CBS 107.79</strain>
    </source>
</reference>
<evidence type="ECO:0000313" key="2">
    <source>
        <dbReference type="EMBL" id="KAF1966828.1"/>
    </source>
</evidence>
<protein>
    <submittedName>
        <fullName evidence="2">Uncharacterized protein</fullName>
    </submittedName>
</protein>
<feature type="compositionally biased region" description="Pro residues" evidence="1">
    <location>
        <begin position="120"/>
        <end position="134"/>
    </location>
</feature>
<evidence type="ECO:0000256" key="1">
    <source>
        <dbReference type="SAM" id="MobiDB-lite"/>
    </source>
</evidence>
<feature type="region of interest" description="Disordered" evidence="1">
    <location>
        <begin position="98"/>
        <end position="142"/>
    </location>
</feature>
<evidence type="ECO:0000313" key="3">
    <source>
        <dbReference type="Proteomes" id="UP000800036"/>
    </source>
</evidence>
<organism evidence="2 3">
    <name type="scientific">Bimuria novae-zelandiae CBS 107.79</name>
    <dbReference type="NCBI Taxonomy" id="1447943"/>
    <lineage>
        <taxon>Eukaryota</taxon>
        <taxon>Fungi</taxon>
        <taxon>Dikarya</taxon>
        <taxon>Ascomycota</taxon>
        <taxon>Pezizomycotina</taxon>
        <taxon>Dothideomycetes</taxon>
        <taxon>Pleosporomycetidae</taxon>
        <taxon>Pleosporales</taxon>
        <taxon>Massarineae</taxon>
        <taxon>Didymosphaeriaceae</taxon>
        <taxon>Bimuria</taxon>
    </lineage>
</organism>
<dbReference type="Proteomes" id="UP000800036">
    <property type="component" value="Unassembled WGS sequence"/>
</dbReference>
<sequence length="152" mass="16326">MLPAEDPINSKFGAFNAVPTDLAPIAEEHPPASNGWGFHFGSNAQRNKKCVATIIEDLVMEPAPKPDEVKEEEGPRLFLFSNTNSKKKKKRATFIARADDGWGTSALTGKKGKKKKGKKPSPPTPDPEPAPEPAPALAEDDPCESLAILANL</sequence>
<name>A0A6A5UQ65_9PLEO</name>
<proteinExistence type="predicted"/>
<keyword evidence="3" id="KW-1185">Reference proteome</keyword>
<feature type="compositionally biased region" description="Basic residues" evidence="1">
    <location>
        <begin position="110"/>
        <end position="119"/>
    </location>
</feature>
<gene>
    <name evidence="2" type="ORF">BU23DRAFT_661253</name>
</gene>
<dbReference type="AlphaFoldDB" id="A0A6A5UQ65"/>
<accession>A0A6A5UQ65</accession>
<dbReference type="EMBL" id="ML976740">
    <property type="protein sequence ID" value="KAF1966828.1"/>
    <property type="molecule type" value="Genomic_DNA"/>
</dbReference>